<feature type="domain" description="DUF2179" evidence="7">
    <location>
        <begin position="221"/>
        <end position="273"/>
    </location>
</feature>
<dbReference type="Proteomes" id="UP000005444">
    <property type="component" value="Chromosome"/>
</dbReference>
<keyword evidence="3 6" id="KW-0812">Transmembrane</keyword>
<sequence length="276" mass="30438">MGRKIIRWGFELIIIMIALEILAVSINMFYAPHNVAAGGATGISILLYDAFKWNRAIVVLSINIVMLILSWITLGRTTTARITIGSFLLPFFLAVTPNISLVSDRTLAVIVGGALYAIGIAILYQIDASSGGTTVPPLILKKYFNVKPALSLLVIDTMVCVLNIWSSGIEAFILALFSSVITLLIMNYVETGMDRKKTVYIISNQLDRIQQEVLKDNEQSFTSIEVRGGFSGNNREMLMVVVENSEYQRLINRIHVIDHDAFILANNVAEVHGGGF</sequence>
<feature type="transmembrane region" description="Helical" evidence="6">
    <location>
        <begin position="82"/>
        <end position="101"/>
    </location>
</feature>
<evidence type="ECO:0000256" key="3">
    <source>
        <dbReference type="ARBA" id="ARBA00022692"/>
    </source>
</evidence>
<dbReference type="PANTHER" id="PTHR33545:SF9">
    <property type="entry name" value="UPF0750 MEMBRANE PROTEIN YITE"/>
    <property type="match status" value="1"/>
</dbReference>
<reference evidence="8 9" key="1">
    <citation type="journal article" date="2012" name="J. Bacteriol.">
        <title>Complete Genome Sequence of the Beer Spoilage Organism Pediococcus claussenii ATCC BAA-344T.</title>
        <authorList>
            <person name="Pittet V."/>
            <person name="Abegunde T."/>
            <person name="Marfleet T."/>
            <person name="Haakensen M."/>
            <person name="Morrow K."/>
            <person name="Jayaprakash T."/>
            <person name="Schroeder K."/>
            <person name="Trost B."/>
            <person name="Byrns S."/>
            <person name="Bergsveinson J."/>
            <person name="Kusalik A."/>
            <person name="Ziola B."/>
        </authorList>
    </citation>
    <scope>NUCLEOTIDE SEQUENCE [LARGE SCALE GENOMIC DNA]</scope>
    <source>
        <strain evidence="8 9">ATCC BAA-344</strain>
    </source>
</reference>
<dbReference type="Pfam" id="PF02588">
    <property type="entry name" value="YitT_membrane"/>
    <property type="match status" value="1"/>
</dbReference>
<evidence type="ECO:0000313" key="8">
    <source>
        <dbReference type="EMBL" id="AEV94522.1"/>
    </source>
</evidence>
<dbReference type="KEGG" id="pce:PECL_199"/>
<protein>
    <recommendedName>
        <fullName evidence="7">DUF2179 domain-containing protein</fullName>
    </recommendedName>
</protein>
<dbReference type="Gene3D" id="3.30.70.120">
    <property type="match status" value="1"/>
</dbReference>
<proteinExistence type="predicted"/>
<dbReference type="InterPro" id="IPR003740">
    <property type="entry name" value="YitT"/>
</dbReference>
<dbReference type="HOGENOM" id="CLU_063199_1_1_9"/>
<dbReference type="PANTHER" id="PTHR33545">
    <property type="entry name" value="UPF0750 MEMBRANE PROTEIN YITT-RELATED"/>
    <property type="match status" value="1"/>
</dbReference>
<feature type="transmembrane region" description="Helical" evidence="6">
    <location>
        <begin position="53"/>
        <end position="75"/>
    </location>
</feature>
<evidence type="ECO:0000256" key="2">
    <source>
        <dbReference type="ARBA" id="ARBA00022475"/>
    </source>
</evidence>
<organism evidence="8 9">
    <name type="scientific">Pediococcus claussenii (strain ATCC BAA-344 / DSM 14800 / JCM 18046 / KCTC 3811 / LMG 21948 / P06)</name>
    <dbReference type="NCBI Taxonomy" id="701521"/>
    <lineage>
        <taxon>Bacteria</taxon>
        <taxon>Bacillati</taxon>
        <taxon>Bacillota</taxon>
        <taxon>Bacilli</taxon>
        <taxon>Lactobacillales</taxon>
        <taxon>Lactobacillaceae</taxon>
        <taxon>Pediococcus</taxon>
    </lineage>
</organism>
<name>G8PA83_PEDCP</name>
<dbReference type="eggNOG" id="COG1284">
    <property type="taxonomic scope" value="Bacteria"/>
</dbReference>
<dbReference type="PATRIC" id="fig|701521.8.peg.189"/>
<evidence type="ECO:0000256" key="5">
    <source>
        <dbReference type="ARBA" id="ARBA00023136"/>
    </source>
</evidence>
<keyword evidence="9" id="KW-1185">Reference proteome</keyword>
<keyword evidence="4 6" id="KW-1133">Transmembrane helix</keyword>
<comment type="subcellular location">
    <subcellularLocation>
        <location evidence="1">Cell membrane</location>
        <topology evidence="1">Multi-pass membrane protein</topology>
    </subcellularLocation>
</comment>
<feature type="transmembrane region" description="Helical" evidence="6">
    <location>
        <begin position="12"/>
        <end position="33"/>
    </location>
</feature>
<dbReference type="AlphaFoldDB" id="G8PA83"/>
<dbReference type="InterPro" id="IPR015867">
    <property type="entry name" value="N-reg_PII/ATP_PRibTrfase_C"/>
</dbReference>
<evidence type="ECO:0000256" key="6">
    <source>
        <dbReference type="SAM" id="Phobius"/>
    </source>
</evidence>
<evidence type="ECO:0000256" key="4">
    <source>
        <dbReference type="ARBA" id="ARBA00022989"/>
    </source>
</evidence>
<feature type="transmembrane region" description="Helical" evidence="6">
    <location>
        <begin position="107"/>
        <end position="126"/>
    </location>
</feature>
<dbReference type="Pfam" id="PF10035">
    <property type="entry name" value="DUF2179"/>
    <property type="match status" value="1"/>
</dbReference>
<dbReference type="EMBL" id="CP003137">
    <property type="protein sequence ID" value="AEV94522.1"/>
    <property type="molecule type" value="Genomic_DNA"/>
</dbReference>
<dbReference type="GO" id="GO:0005886">
    <property type="term" value="C:plasma membrane"/>
    <property type="evidence" value="ECO:0007669"/>
    <property type="project" value="UniProtKB-SubCell"/>
</dbReference>
<accession>G8PA83</accession>
<evidence type="ECO:0000256" key="1">
    <source>
        <dbReference type="ARBA" id="ARBA00004651"/>
    </source>
</evidence>
<dbReference type="InterPro" id="IPR051461">
    <property type="entry name" value="UPF0750_membrane"/>
</dbReference>
<gene>
    <name evidence="8" type="ordered locus">PECL_199</name>
</gene>
<feature type="transmembrane region" description="Helical" evidence="6">
    <location>
        <begin position="171"/>
        <end position="189"/>
    </location>
</feature>
<dbReference type="RefSeq" id="WP_014214720.1">
    <property type="nucleotide sequence ID" value="NC_016605.1"/>
</dbReference>
<keyword evidence="5 6" id="KW-0472">Membrane</keyword>
<keyword evidence="2" id="KW-1003">Cell membrane</keyword>
<evidence type="ECO:0000313" key="9">
    <source>
        <dbReference type="Proteomes" id="UP000005444"/>
    </source>
</evidence>
<dbReference type="InterPro" id="IPR019264">
    <property type="entry name" value="DUF2179"/>
</dbReference>
<dbReference type="CDD" id="cd16380">
    <property type="entry name" value="YitT_C"/>
    <property type="match status" value="1"/>
</dbReference>
<dbReference type="STRING" id="701521.PECL_199"/>
<evidence type="ECO:0000259" key="7">
    <source>
        <dbReference type="Pfam" id="PF10035"/>
    </source>
</evidence>
<dbReference type="PIRSF" id="PIRSF006483">
    <property type="entry name" value="Membrane_protein_YitT"/>
    <property type="match status" value="1"/>
</dbReference>